<dbReference type="InterPro" id="IPR013897">
    <property type="entry name" value="Duc1"/>
</dbReference>
<reference evidence="3" key="1">
    <citation type="journal article" date="2023" name="BMC Genomics">
        <title>Chromosome-level genome assemblies of Cutaneotrichosporon spp. (Trichosporonales, Basidiomycota) reveal imbalanced evolution between nucleotide sequences and chromosome synteny.</title>
        <authorList>
            <person name="Kobayashi Y."/>
            <person name="Kayamori A."/>
            <person name="Aoki K."/>
            <person name="Shiwa Y."/>
            <person name="Matsutani M."/>
            <person name="Fujita N."/>
            <person name="Sugita T."/>
            <person name="Iwasaki W."/>
            <person name="Tanaka N."/>
            <person name="Takashima M."/>
        </authorList>
    </citation>
    <scope>NUCLEOTIDE SEQUENCE</scope>
    <source>
        <strain evidence="3">HIS016</strain>
    </source>
</reference>
<comment type="caution">
    <text evidence="3">The sequence shown here is derived from an EMBL/GenBank/DDBJ whole genome shotgun (WGS) entry which is preliminary data.</text>
</comment>
<proteinExistence type="predicted"/>
<gene>
    <name evidence="3" type="ORF">CspeluHIS016_0104980</name>
</gene>
<feature type="region of interest" description="Disordered" evidence="1">
    <location>
        <begin position="307"/>
        <end position="341"/>
    </location>
</feature>
<feature type="compositionally biased region" description="Acidic residues" evidence="1">
    <location>
        <begin position="319"/>
        <end position="341"/>
    </location>
</feature>
<evidence type="ECO:0000256" key="1">
    <source>
        <dbReference type="SAM" id="MobiDB-lite"/>
    </source>
</evidence>
<protein>
    <recommendedName>
        <fullName evidence="2">Domain of unknown function at the cortex 1 domain-containing protein</fullName>
    </recommendedName>
</protein>
<keyword evidence="4" id="KW-1185">Reference proteome</keyword>
<dbReference type="Proteomes" id="UP001222932">
    <property type="component" value="Unassembled WGS sequence"/>
</dbReference>
<sequence length="341" mass="36524">MTKLRVLVSTGTAYPPNTPCTVNGPPVRVKTETFDGEISVFIKDCDGGGGGGGDGGAPCNGAQGAAFFKTRPELTYAIVVRGRYLDGVGGDDLVFGNVFERPIRGSLPWAATVATKFMRFVDPTLEVDPQADKPWALAPVLATMNRLSLAKDPLPPCPNGPASSTHLAAAAPLAPPAPSAPLVTVDEHALHILDQGGSGTRDVPARRKFFASPANRRRIMFDRDLQADMEFGSGVLNLSTLSVTLPPPFRLSVSLLSYWDGQPAIYVCRRRRSDPVTPEGMYWSVGFEIVDDEAIAALRKRGRSPLPLKVTADCKPDSDTESDSEDSEDQGDQVEISEDVD</sequence>
<organism evidence="3 4">
    <name type="scientific">Cutaneotrichosporon spelunceum</name>
    <dbReference type="NCBI Taxonomy" id="1672016"/>
    <lineage>
        <taxon>Eukaryota</taxon>
        <taxon>Fungi</taxon>
        <taxon>Dikarya</taxon>
        <taxon>Basidiomycota</taxon>
        <taxon>Agaricomycotina</taxon>
        <taxon>Tremellomycetes</taxon>
        <taxon>Trichosporonales</taxon>
        <taxon>Trichosporonaceae</taxon>
        <taxon>Cutaneotrichosporon</taxon>
    </lineage>
</organism>
<dbReference type="EMBL" id="BTCM01000001">
    <property type="protein sequence ID" value="GMK53912.1"/>
    <property type="molecule type" value="Genomic_DNA"/>
</dbReference>
<dbReference type="PANTHER" id="PTHR34826:SF2">
    <property type="entry name" value="UPF0590 PROTEIN C409.17C"/>
    <property type="match status" value="1"/>
</dbReference>
<feature type="domain" description="Domain of unknown function at the cortex 1" evidence="2">
    <location>
        <begin position="6"/>
        <end position="290"/>
    </location>
</feature>
<dbReference type="PANTHER" id="PTHR34826">
    <property type="entry name" value="UPF0590 PROTEIN C409.17C"/>
    <property type="match status" value="1"/>
</dbReference>
<reference evidence="3" key="2">
    <citation type="submission" date="2023-06" db="EMBL/GenBank/DDBJ databases">
        <authorList>
            <person name="Kobayashi Y."/>
            <person name="Kayamori A."/>
            <person name="Aoki K."/>
            <person name="Shiwa Y."/>
            <person name="Fujita N."/>
            <person name="Sugita T."/>
            <person name="Iwasaki W."/>
            <person name="Tanaka N."/>
            <person name="Takashima M."/>
        </authorList>
    </citation>
    <scope>NUCLEOTIDE SEQUENCE</scope>
    <source>
        <strain evidence="3">HIS016</strain>
    </source>
</reference>
<evidence type="ECO:0000313" key="4">
    <source>
        <dbReference type="Proteomes" id="UP001222932"/>
    </source>
</evidence>
<evidence type="ECO:0000259" key="2">
    <source>
        <dbReference type="Pfam" id="PF08588"/>
    </source>
</evidence>
<accession>A0AAD3TNN4</accession>
<dbReference type="Pfam" id="PF08588">
    <property type="entry name" value="Duc1"/>
    <property type="match status" value="1"/>
</dbReference>
<dbReference type="AlphaFoldDB" id="A0AAD3TNN4"/>
<name>A0AAD3TNN4_9TREE</name>
<evidence type="ECO:0000313" key="3">
    <source>
        <dbReference type="EMBL" id="GMK53912.1"/>
    </source>
</evidence>